<dbReference type="InterPro" id="IPR011989">
    <property type="entry name" value="ARM-like"/>
</dbReference>
<dbReference type="AlphaFoldDB" id="A0A084SYS4"/>
<dbReference type="Gene3D" id="1.25.10.10">
    <property type="entry name" value="Leucine-rich Repeat Variant"/>
    <property type="match status" value="1"/>
</dbReference>
<dbReference type="EMBL" id="JPMI01000046">
    <property type="protein sequence ID" value="KFA93609.1"/>
    <property type="molecule type" value="Genomic_DNA"/>
</dbReference>
<dbReference type="Proteomes" id="UP000028547">
    <property type="component" value="Unassembled WGS sequence"/>
</dbReference>
<evidence type="ECO:0008006" key="4">
    <source>
        <dbReference type="Google" id="ProtNLM"/>
    </source>
</evidence>
<protein>
    <recommendedName>
        <fullName evidence="4">PBS lyase</fullName>
    </recommendedName>
</protein>
<accession>A0A084SYS4</accession>
<comment type="caution">
    <text evidence="2">The sequence shown here is derived from an EMBL/GenBank/DDBJ whole genome shotgun (WGS) entry which is preliminary data.</text>
</comment>
<reference evidence="2 3" key="1">
    <citation type="submission" date="2014-07" db="EMBL/GenBank/DDBJ databases">
        <title>Draft Genome Sequence of Gephyronic Acid Producer, Cystobacter violaceus Strain Cb vi76.</title>
        <authorList>
            <person name="Stevens D.C."/>
            <person name="Young J."/>
            <person name="Carmichael R."/>
            <person name="Tan J."/>
            <person name="Taylor R.E."/>
        </authorList>
    </citation>
    <scope>NUCLEOTIDE SEQUENCE [LARGE SCALE GENOMIC DNA]</scope>
    <source>
        <strain evidence="2 3">Cb vi76</strain>
    </source>
</reference>
<proteinExistence type="predicted"/>
<dbReference type="Pfam" id="PF02985">
    <property type="entry name" value="HEAT"/>
    <property type="match status" value="1"/>
</dbReference>
<evidence type="ECO:0000313" key="2">
    <source>
        <dbReference type="EMBL" id="KFA93609.1"/>
    </source>
</evidence>
<evidence type="ECO:0000256" key="1">
    <source>
        <dbReference type="ARBA" id="ARBA00022737"/>
    </source>
</evidence>
<dbReference type="InterPro" id="IPR016024">
    <property type="entry name" value="ARM-type_fold"/>
</dbReference>
<organism evidence="2 3">
    <name type="scientific">Archangium violaceum Cb vi76</name>
    <dbReference type="NCBI Taxonomy" id="1406225"/>
    <lineage>
        <taxon>Bacteria</taxon>
        <taxon>Pseudomonadati</taxon>
        <taxon>Myxococcota</taxon>
        <taxon>Myxococcia</taxon>
        <taxon>Myxococcales</taxon>
        <taxon>Cystobacterineae</taxon>
        <taxon>Archangiaceae</taxon>
        <taxon>Archangium</taxon>
    </lineage>
</organism>
<name>A0A084SYS4_9BACT</name>
<dbReference type="SUPFAM" id="SSF48371">
    <property type="entry name" value="ARM repeat"/>
    <property type="match status" value="1"/>
</dbReference>
<gene>
    <name evidence="2" type="ORF">Q664_08430</name>
</gene>
<sequence length="321" mass="34966">MQWRQELVDACRFGEEARAGVLVTQLGARKAKPLLEEMLTHPDALVRQAAAFGLGVLGGAASARRLEQQLAIEEARGDTDGESVVEAIIQALGHITESGARTTLVRRLARLVTRKPDPGDVSELAHALWRRRHPDLIPSVRHNLERLGPPASRPLHGLLMLLEKSPEELRQWALDPSIPVVHKTGVLTVLEEELPESLVSALPSFISVAHSLSGAAARQQGEASYYCDRLLILLLLHEERVLPALPSESRAELRDLARTLVAATALNCSLRAASLLKFVGQPEDADIIEAHRPTEPVLAKVFDDASRALRNHASSGERGTP</sequence>
<evidence type="ECO:0000313" key="3">
    <source>
        <dbReference type="Proteomes" id="UP000028547"/>
    </source>
</evidence>
<keyword evidence="1" id="KW-0677">Repeat</keyword>
<dbReference type="InterPro" id="IPR000357">
    <property type="entry name" value="HEAT"/>
</dbReference>